<name>A0ABQ5ILU0_9ASTR</name>
<protein>
    <submittedName>
        <fullName evidence="1">Uncharacterized protein</fullName>
    </submittedName>
</protein>
<organism evidence="1 2">
    <name type="scientific">Tanacetum coccineum</name>
    <dbReference type="NCBI Taxonomy" id="301880"/>
    <lineage>
        <taxon>Eukaryota</taxon>
        <taxon>Viridiplantae</taxon>
        <taxon>Streptophyta</taxon>
        <taxon>Embryophyta</taxon>
        <taxon>Tracheophyta</taxon>
        <taxon>Spermatophyta</taxon>
        <taxon>Magnoliopsida</taxon>
        <taxon>eudicotyledons</taxon>
        <taxon>Gunneridae</taxon>
        <taxon>Pentapetalae</taxon>
        <taxon>asterids</taxon>
        <taxon>campanulids</taxon>
        <taxon>Asterales</taxon>
        <taxon>Asteraceae</taxon>
        <taxon>Asteroideae</taxon>
        <taxon>Anthemideae</taxon>
        <taxon>Anthemidinae</taxon>
        <taxon>Tanacetum</taxon>
    </lineage>
</organism>
<keyword evidence="2" id="KW-1185">Reference proteome</keyword>
<dbReference type="Proteomes" id="UP001151760">
    <property type="component" value="Unassembled WGS sequence"/>
</dbReference>
<gene>
    <name evidence="1" type="ORF">Tco_1111475</name>
</gene>
<comment type="caution">
    <text evidence="1">The sequence shown here is derived from an EMBL/GenBank/DDBJ whole genome shotgun (WGS) entry which is preliminary data.</text>
</comment>
<reference evidence="1" key="1">
    <citation type="journal article" date="2022" name="Int. J. Mol. Sci.">
        <title>Draft Genome of Tanacetum Coccineum: Genomic Comparison of Closely Related Tanacetum-Family Plants.</title>
        <authorList>
            <person name="Yamashiro T."/>
            <person name="Shiraishi A."/>
            <person name="Nakayama K."/>
            <person name="Satake H."/>
        </authorList>
    </citation>
    <scope>NUCLEOTIDE SEQUENCE</scope>
</reference>
<sequence>MHKYLKYFLCPYWLRVEKVLLAAIRLINLKSKKVGEDTNCSDFIIQFEFCRINRVVSILPLPGLFSCKRDGRGFHYFSKLYGLFMAKAREILIALSLATEEGCYHDLSPDDYNARFLSYRRELELYHMLKYLPFGEDDFRDMNIFSFVRLSMNVVFHWCADPS</sequence>
<dbReference type="EMBL" id="BQNB010020935">
    <property type="protein sequence ID" value="GJU01137.1"/>
    <property type="molecule type" value="Genomic_DNA"/>
</dbReference>
<accession>A0ABQ5ILU0</accession>
<evidence type="ECO:0000313" key="1">
    <source>
        <dbReference type="EMBL" id="GJU01137.1"/>
    </source>
</evidence>
<reference evidence="1" key="2">
    <citation type="submission" date="2022-01" db="EMBL/GenBank/DDBJ databases">
        <authorList>
            <person name="Yamashiro T."/>
            <person name="Shiraishi A."/>
            <person name="Satake H."/>
            <person name="Nakayama K."/>
        </authorList>
    </citation>
    <scope>NUCLEOTIDE SEQUENCE</scope>
</reference>
<proteinExistence type="predicted"/>
<evidence type="ECO:0000313" key="2">
    <source>
        <dbReference type="Proteomes" id="UP001151760"/>
    </source>
</evidence>